<proteinExistence type="predicted"/>
<dbReference type="CDD" id="cd00063">
    <property type="entry name" value="FN3"/>
    <property type="match status" value="2"/>
</dbReference>
<reference evidence="3 4" key="1">
    <citation type="submission" date="2019-07" db="EMBL/GenBank/DDBJ databases">
        <title>Draft genome assembly of a fouling barnacle, Amphibalanus amphitrite (Darwin, 1854): The first reference genome for Thecostraca.</title>
        <authorList>
            <person name="Kim W."/>
        </authorList>
    </citation>
    <scope>NUCLEOTIDE SEQUENCE [LARGE SCALE GENOMIC DNA]</scope>
    <source>
        <strain evidence="3">SNU_AA5</strain>
        <tissue evidence="3">Soma without cirri and trophi</tissue>
    </source>
</reference>
<dbReference type="PANTHER" id="PTHR13817:SF166">
    <property type="entry name" value="NEURONAL IGCAM-RELATED"/>
    <property type="match status" value="1"/>
</dbReference>
<organism evidence="3 4">
    <name type="scientific">Amphibalanus amphitrite</name>
    <name type="common">Striped barnacle</name>
    <name type="synonym">Balanus amphitrite</name>
    <dbReference type="NCBI Taxonomy" id="1232801"/>
    <lineage>
        <taxon>Eukaryota</taxon>
        <taxon>Metazoa</taxon>
        <taxon>Ecdysozoa</taxon>
        <taxon>Arthropoda</taxon>
        <taxon>Crustacea</taxon>
        <taxon>Multicrustacea</taxon>
        <taxon>Cirripedia</taxon>
        <taxon>Thoracica</taxon>
        <taxon>Thoracicalcarea</taxon>
        <taxon>Balanomorpha</taxon>
        <taxon>Balanoidea</taxon>
        <taxon>Balanidae</taxon>
        <taxon>Amphibalaninae</taxon>
        <taxon>Amphibalanus</taxon>
    </lineage>
</organism>
<dbReference type="InterPro" id="IPR036116">
    <property type="entry name" value="FN3_sf"/>
</dbReference>
<evidence type="ECO:0000313" key="3">
    <source>
        <dbReference type="EMBL" id="KAF0304078.1"/>
    </source>
</evidence>
<dbReference type="Pfam" id="PF00041">
    <property type="entry name" value="fn3"/>
    <property type="match status" value="2"/>
</dbReference>
<feature type="domain" description="Fibronectin type-III" evidence="2">
    <location>
        <begin position="1"/>
        <end position="82"/>
    </location>
</feature>
<feature type="domain" description="Fibronectin type-III" evidence="2">
    <location>
        <begin position="84"/>
        <end position="163"/>
    </location>
</feature>
<dbReference type="OrthoDB" id="6376657at2759"/>
<gene>
    <name evidence="3" type="primary">SDK1_2</name>
    <name evidence="3" type="ORF">FJT64_024029</name>
</gene>
<dbReference type="EMBL" id="VIIS01000873">
    <property type="protein sequence ID" value="KAF0304078.1"/>
    <property type="molecule type" value="Genomic_DNA"/>
</dbReference>
<dbReference type="AlphaFoldDB" id="A0A6A4WPR1"/>
<accession>A0A6A4WPR1</accession>
<keyword evidence="4" id="KW-1185">Reference proteome</keyword>
<keyword evidence="1" id="KW-0677">Repeat</keyword>
<dbReference type="InterPro" id="IPR050964">
    <property type="entry name" value="Striated_Muscle_Regulatory"/>
</dbReference>
<sequence>MAHRQPLASHLHGAFRLIARPYGKSGLWPSVEAGQRTVSNHTNITISGLTPFTVYTFRVVAINALGHSRPSTVSYPVNTQRERPGTAPNLTFARNRSSTSIEVGWEPPANYTLHGEFTGYRLTYRPVEPSRTPGTVTEVDLHDIWLRADIKADIYLQASHEPG</sequence>
<dbReference type="InterPro" id="IPR003961">
    <property type="entry name" value="FN3_dom"/>
</dbReference>
<evidence type="ECO:0000256" key="1">
    <source>
        <dbReference type="ARBA" id="ARBA00022737"/>
    </source>
</evidence>
<evidence type="ECO:0000259" key="2">
    <source>
        <dbReference type="PROSITE" id="PS50853"/>
    </source>
</evidence>
<dbReference type="SUPFAM" id="SSF49265">
    <property type="entry name" value="Fibronectin type III"/>
    <property type="match status" value="1"/>
</dbReference>
<dbReference type="Gene3D" id="2.60.40.10">
    <property type="entry name" value="Immunoglobulins"/>
    <property type="match status" value="2"/>
</dbReference>
<comment type="caution">
    <text evidence="3">The sequence shown here is derived from an EMBL/GenBank/DDBJ whole genome shotgun (WGS) entry which is preliminary data.</text>
</comment>
<name>A0A6A4WPR1_AMPAM</name>
<dbReference type="InterPro" id="IPR013783">
    <property type="entry name" value="Ig-like_fold"/>
</dbReference>
<dbReference type="PANTHER" id="PTHR13817">
    <property type="entry name" value="TITIN"/>
    <property type="match status" value="1"/>
</dbReference>
<dbReference type="PROSITE" id="PS50853">
    <property type="entry name" value="FN3"/>
    <property type="match status" value="2"/>
</dbReference>
<protein>
    <submittedName>
        <fullName evidence="3">Protein sidekick-1</fullName>
    </submittedName>
</protein>
<evidence type="ECO:0000313" key="4">
    <source>
        <dbReference type="Proteomes" id="UP000440578"/>
    </source>
</evidence>
<dbReference type="Proteomes" id="UP000440578">
    <property type="component" value="Unassembled WGS sequence"/>
</dbReference>